<accession>V4A9R7</accession>
<proteinExistence type="predicted"/>
<sequence length="239" mass="26280">MVAQLALDTPGSKTDRALSLDFVLNHKDKKLEAGFTSPWKKASLKGALQNDKARKEVNLILISDKDEYALKSFVNIAEKGSETTYTPVLEFRRPGAEGIALKGTIISEENEDIEADFKLSGATEKTVNIKGKYVNSNKMKSLSASVAIAPKNVYSTTASITIDQKKKTITKVLPSFVIKTPEGTLVSLTGSADYRKAKSLKTDLTLKMDRLLKQPIIIKGNLNRGFYFLIVIHSKAEKV</sequence>
<keyword evidence="2" id="KW-1185">Reference proteome</keyword>
<evidence type="ECO:0000313" key="2">
    <source>
        <dbReference type="Proteomes" id="UP000030746"/>
    </source>
</evidence>
<dbReference type="AlphaFoldDB" id="V4A9R7"/>
<dbReference type="Proteomes" id="UP000030746">
    <property type="component" value="Unassembled WGS sequence"/>
</dbReference>
<dbReference type="GeneID" id="20230835"/>
<organism evidence="1 2">
    <name type="scientific">Lottia gigantea</name>
    <name type="common">Giant owl limpet</name>
    <dbReference type="NCBI Taxonomy" id="225164"/>
    <lineage>
        <taxon>Eukaryota</taxon>
        <taxon>Metazoa</taxon>
        <taxon>Spiralia</taxon>
        <taxon>Lophotrochozoa</taxon>
        <taxon>Mollusca</taxon>
        <taxon>Gastropoda</taxon>
        <taxon>Patellogastropoda</taxon>
        <taxon>Lottioidea</taxon>
        <taxon>Lottiidae</taxon>
        <taxon>Lottia</taxon>
    </lineage>
</organism>
<evidence type="ECO:0008006" key="3">
    <source>
        <dbReference type="Google" id="ProtNLM"/>
    </source>
</evidence>
<dbReference type="EMBL" id="KB200701">
    <property type="protein sequence ID" value="ESP00734.1"/>
    <property type="molecule type" value="Genomic_DNA"/>
</dbReference>
<dbReference type="KEGG" id="lgi:LOTGIDRAFT_112317"/>
<dbReference type="CTD" id="20230835"/>
<evidence type="ECO:0000313" key="1">
    <source>
        <dbReference type="EMBL" id="ESP00734.1"/>
    </source>
</evidence>
<gene>
    <name evidence="1" type="ORF">LOTGIDRAFT_112317</name>
</gene>
<dbReference type="RefSeq" id="XP_009048853.1">
    <property type="nucleotide sequence ID" value="XM_009050605.1"/>
</dbReference>
<dbReference type="HOGENOM" id="CLU_1162290_0_0_1"/>
<reference evidence="1 2" key="1">
    <citation type="journal article" date="2013" name="Nature">
        <title>Insights into bilaterian evolution from three spiralian genomes.</title>
        <authorList>
            <person name="Simakov O."/>
            <person name="Marletaz F."/>
            <person name="Cho S.J."/>
            <person name="Edsinger-Gonzales E."/>
            <person name="Havlak P."/>
            <person name="Hellsten U."/>
            <person name="Kuo D.H."/>
            <person name="Larsson T."/>
            <person name="Lv J."/>
            <person name="Arendt D."/>
            <person name="Savage R."/>
            <person name="Osoegawa K."/>
            <person name="de Jong P."/>
            <person name="Grimwood J."/>
            <person name="Chapman J.A."/>
            <person name="Shapiro H."/>
            <person name="Aerts A."/>
            <person name="Otillar R.P."/>
            <person name="Terry A.Y."/>
            <person name="Boore J.L."/>
            <person name="Grigoriev I.V."/>
            <person name="Lindberg D.R."/>
            <person name="Seaver E.C."/>
            <person name="Weisblat D.A."/>
            <person name="Putnam N.H."/>
            <person name="Rokhsar D.S."/>
        </authorList>
    </citation>
    <scope>NUCLEOTIDE SEQUENCE [LARGE SCALE GENOMIC DNA]</scope>
</reference>
<protein>
    <recommendedName>
        <fullName evidence="3">Lipid transport open beta-sheet domain-containing protein</fullName>
    </recommendedName>
</protein>
<dbReference type="OrthoDB" id="6158782at2759"/>
<dbReference type="STRING" id="225164.V4A9R7"/>
<name>V4A9R7_LOTGI</name>